<organism evidence="10 11">
    <name type="scientific">Candidatus Gottesmanbacteria bacterium RIFCSPHIGHO2_02_FULL_39_11</name>
    <dbReference type="NCBI Taxonomy" id="1798382"/>
    <lineage>
        <taxon>Bacteria</taxon>
        <taxon>Candidatus Gottesmaniibacteriota</taxon>
    </lineage>
</organism>
<evidence type="ECO:0000256" key="6">
    <source>
        <dbReference type="ARBA" id="ARBA00022723"/>
    </source>
</evidence>
<comment type="cofactor">
    <cofactor evidence="1">
        <name>Mg(2+)</name>
        <dbReference type="ChEBI" id="CHEBI:18420"/>
    </cofactor>
</comment>
<dbReference type="InterPro" id="IPR005907">
    <property type="entry name" value="G1P_thy_trans_s"/>
</dbReference>
<evidence type="ECO:0000313" key="10">
    <source>
        <dbReference type="EMBL" id="OGG12784.1"/>
    </source>
</evidence>
<evidence type="ECO:0000256" key="3">
    <source>
        <dbReference type="ARBA" id="ARBA00012461"/>
    </source>
</evidence>
<dbReference type="PANTHER" id="PTHR43532">
    <property type="entry name" value="GLUCOSE-1-PHOSPHATE THYMIDYLYLTRANSFERASE"/>
    <property type="match status" value="1"/>
</dbReference>
<dbReference type="EMBL" id="MFJL01000041">
    <property type="protein sequence ID" value="OGG12784.1"/>
    <property type="molecule type" value="Genomic_DNA"/>
</dbReference>
<keyword evidence="4" id="KW-0808">Transferase</keyword>
<comment type="similarity">
    <text evidence="2">Belongs to the glucose-1-phosphate thymidylyltransferase family.</text>
</comment>
<evidence type="ECO:0000256" key="2">
    <source>
        <dbReference type="ARBA" id="ARBA00010480"/>
    </source>
</evidence>
<dbReference type="Proteomes" id="UP000176923">
    <property type="component" value="Unassembled WGS sequence"/>
</dbReference>
<dbReference type="InterPro" id="IPR005835">
    <property type="entry name" value="NTP_transferase_dom"/>
</dbReference>
<evidence type="ECO:0000256" key="8">
    <source>
        <dbReference type="ARBA" id="ARBA00049336"/>
    </source>
</evidence>
<proteinExistence type="inferred from homology"/>
<dbReference type="SUPFAM" id="SSF53448">
    <property type="entry name" value="Nucleotide-diphospho-sugar transferases"/>
    <property type="match status" value="1"/>
</dbReference>
<dbReference type="Pfam" id="PF00483">
    <property type="entry name" value="NTP_transferase"/>
    <property type="match status" value="1"/>
</dbReference>
<dbReference type="STRING" id="1798382.A3D77_07035"/>
<dbReference type="AlphaFoldDB" id="A0A1F5ZKD4"/>
<dbReference type="GO" id="GO:0008879">
    <property type="term" value="F:glucose-1-phosphate thymidylyltransferase activity"/>
    <property type="evidence" value="ECO:0007669"/>
    <property type="project" value="UniProtKB-EC"/>
</dbReference>
<keyword evidence="10" id="KW-0167">Capsid protein</keyword>
<dbReference type="EC" id="2.7.7.24" evidence="3"/>
<name>A0A1F5ZKD4_9BACT</name>
<comment type="caution">
    <text evidence="10">The sequence shown here is derived from an EMBL/GenBank/DDBJ whole genome shotgun (WGS) entry which is preliminary data.</text>
</comment>
<gene>
    <name evidence="10" type="ORF">A3D77_07035</name>
</gene>
<dbReference type="PANTHER" id="PTHR43532:SF1">
    <property type="entry name" value="GLUCOSE-1-PHOSPHATE THYMIDYLYLTRANSFERASE 1"/>
    <property type="match status" value="1"/>
</dbReference>
<dbReference type="Gene3D" id="3.90.550.10">
    <property type="entry name" value="Spore Coat Polysaccharide Biosynthesis Protein SpsA, Chain A"/>
    <property type="match status" value="1"/>
</dbReference>
<evidence type="ECO:0000256" key="1">
    <source>
        <dbReference type="ARBA" id="ARBA00001946"/>
    </source>
</evidence>
<keyword evidence="10" id="KW-0946">Virion</keyword>
<keyword evidence="5" id="KW-0548">Nucleotidyltransferase</keyword>
<comment type="catalytic activity">
    <reaction evidence="8">
        <text>dTTP + alpha-D-glucose 1-phosphate + H(+) = dTDP-alpha-D-glucose + diphosphate</text>
        <dbReference type="Rhea" id="RHEA:15225"/>
        <dbReference type="ChEBI" id="CHEBI:15378"/>
        <dbReference type="ChEBI" id="CHEBI:33019"/>
        <dbReference type="ChEBI" id="CHEBI:37568"/>
        <dbReference type="ChEBI" id="CHEBI:57477"/>
        <dbReference type="ChEBI" id="CHEBI:58601"/>
        <dbReference type="EC" id="2.7.7.24"/>
    </reaction>
</comment>
<evidence type="ECO:0000256" key="7">
    <source>
        <dbReference type="ARBA" id="ARBA00022842"/>
    </source>
</evidence>
<feature type="domain" description="Nucleotidyl transferase" evidence="9">
    <location>
        <begin position="2"/>
        <end position="238"/>
    </location>
</feature>
<dbReference type="InterPro" id="IPR029044">
    <property type="entry name" value="Nucleotide-diphossugar_trans"/>
</dbReference>
<protein>
    <recommendedName>
        <fullName evidence="3">glucose-1-phosphate thymidylyltransferase</fullName>
        <ecNumber evidence="3">2.7.7.24</ecNumber>
    </recommendedName>
</protein>
<accession>A0A1F5ZKD4</accession>
<sequence>MKGVILAGGLATRLYPLTYATNKHLLPIFDRPMIFYPINTLVKAGITEVLIVTSGPHAGHFLRVLKNGKELGVTHLEYAYQERANGGIADALKLAEDFADNDPITVILGDNTTDADIKKSVDNFKDGALIFLKKIENKKELSRFGVPEFGEPDKSKVISLEEKPKNPKSKFAVCGLYMYDKHVFDLIRKCTPSARDELEITDVNNLYIKEGKLSWEELKGFWSDTGTFDTLYAANKYWAKKAGI</sequence>
<keyword evidence="6" id="KW-0479">Metal-binding</keyword>
<dbReference type="GO" id="GO:0046872">
    <property type="term" value="F:metal ion binding"/>
    <property type="evidence" value="ECO:0007669"/>
    <property type="project" value="UniProtKB-KW"/>
</dbReference>
<keyword evidence="7" id="KW-0460">Magnesium</keyword>
<evidence type="ECO:0000256" key="4">
    <source>
        <dbReference type="ARBA" id="ARBA00022679"/>
    </source>
</evidence>
<evidence type="ECO:0000259" key="9">
    <source>
        <dbReference type="Pfam" id="PF00483"/>
    </source>
</evidence>
<evidence type="ECO:0000256" key="5">
    <source>
        <dbReference type="ARBA" id="ARBA00022695"/>
    </source>
</evidence>
<evidence type="ECO:0000313" key="11">
    <source>
        <dbReference type="Proteomes" id="UP000176923"/>
    </source>
</evidence>
<reference evidence="10 11" key="1">
    <citation type="journal article" date="2016" name="Nat. Commun.">
        <title>Thousands of microbial genomes shed light on interconnected biogeochemical processes in an aquifer system.</title>
        <authorList>
            <person name="Anantharaman K."/>
            <person name="Brown C.T."/>
            <person name="Hug L.A."/>
            <person name="Sharon I."/>
            <person name="Castelle C.J."/>
            <person name="Probst A.J."/>
            <person name="Thomas B.C."/>
            <person name="Singh A."/>
            <person name="Wilkins M.J."/>
            <person name="Karaoz U."/>
            <person name="Brodie E.L."/>
            <person name="Williams K.H."/>
            <person name="Hubbard S.S."/>
            <person name="Banfield J.F."/>
        </authorList>
    </citation>
    <scope>NUCLEOTIDE SEQUENCE [LARGE SCALE GENOMIC DNA]</scope>
</reference>